<dbReference type="Pfam" id="PF00341">
    <property type="entry name" value="PDGF"/>
    <property type="match status" value="1"/>
</dbReference>
<dbReference type="GO" id="GO:0008083">
    <property type="term" value="F:growth factor activity"/>
    <property type="evidence" value="ECO:0007669"/>
    <property type="project" value="InterPro"/>
</dbReference>
<dbReference type="EMBL" id="OU899037">
    <property type="protein sequence ID" value="CAH1737498.1"/>
    <property type="molecule type" value="Genomic_DNA"/>
</dbReference>
<dbReference type="GO" id="GO:0016020">
    <property type="term" value="C:membrane"/>
    <property type="evidence" value="ECO:0007669"/>
    <property type="project" value="InterPro"/>
</dbReference>
<evidence type="ECO:0000313" key="5">
    <source>
        <dbReference type="Proteomes" id="UP001154329"/>
    </source>
</evidence>
<name>A0A9P0NQ55_APHGO</name>
<proteinExistence type="predicted"/>
<reference evidence="4" key="2">
    <citation type="submission" date="2022-10" db="EMBL/GenBank/DDBJ databases">
        <authorList>
            <consortium name="ENA_rothamsted_submissions"/>
            <consortium name="culmorum"/>
            <person name="King R."/>
        </authorList>
    </citation>
    <scope>NUCLEOTIDE SEQUENCE</scope>
</reference>
<dbReference type="PROSITE" id="PS50278">
    <property type="entry name" value="PDGF_2"/>
    <property type="match status" value="1"/>
</dbReference>
<feature type="signal peptide" evidence="2">
    <location>
        <begin position="1"/>
        <end position="18"/>
    </location>
</feature>
<dbReference type="InterPro" id="IPR029034">
    <property type="entry name" value="Cystine-knot_cytokine"/>
</dbReference>
<sequence>MTAAPRVLALATLLAVGAQTLSNGGADGRHASAGVERYTKLDRFLQDRMGLASVFGGGVGNRSGPSAPTTDRGLLSRTAATSAAVPEDEDDDGADNEDDGDDDDDDDDDEDDEEDLQDEKDEATPEPIVRLRHKNAAAAAAAVKAEKDLNVYGKDIQKHEPARTMSPVSENKWKFLGSRKTVEETFRSSQRINLFQGQGDNEGSEAYKHQIRISKEASCKVPRSRVIKVTDVYPSSNKKYLPACTVLHVCADDTGCCNSPTLKCGPKISQPIYLPFLVYTLPGLGDRQSPEQSSYQKSLLFYNHTECECQSRTDELMPRDTLPTASVETPNPQPLFKHRTDRNNQYSCKCPTEYTVRYLANGSCSCDCFDKQRECIRYKKGNVYFNHLDRYCITSGQCLLPMCEYGVYSSRTGRCPKQFETLYSLNKKHYF</sequence>
<dbReference type="Gene3D" id="2.10.90.10">
    <property type="entry name" value="Cystine-knot cytokines"/>
    <property type="match status" value="1"/>
</dbReference>
<accession>A0A9P0NQ55</accession>
<dbReference type="Proteomes" id="UP001154329">
    <property type="component" value="Chromosome 4"/>
</dbReference>
<feature type="compositionally biased region" description="Acidic residues" evidence="1">
    <location>
        <begin position="86"/>
        <end position="121"/>
    </location>
</feature>
<evidence type="ECO:0000313" key="4">
    <source>
        <dbReference type="EMBL" id="CAH1737498.1"/>
    </source>
</evidence>
<keyword evidence="2" id="KW-0732">Signal</keyword>
<dbReference type="SUPFAM" id="SSF57501">
    <property type="entry name" value="Cystine-knot cytokines"/>
    <property type="match status" value="1"/>
</dbReference>
<organism evidence="4 5">
    <name type="scientific">Aphis gossypii</name>
    <name type="common">Cotton aphid</name>
    <dbReference type="NCBI Taxonomy" id="80765"/>
    <lineage>
        <taxon>Eukaryota</taxon>
        <taxon>Metazoa</taxon>
        <taxon>Ecdysozoa</taxon>
        <taxon>Arthropoda</taxon>
        <taxon>Hexapoda</taxon>
        <taxon>Insecta</taxon>
        <taxon>Pterygota</taxon>
        <taxon>Neoptera</taxon>
        <taxon>Paraneoptera</taxon>
        <taxon>Hemiptera</taxon>
        <taxon>Sternorrhyncha</taxon>
        <taxon>Aphidomorpha</taxon>
        <taxon>Aphidoidea</taxon>
        <taxon>Aphididae</taxon>
        <taxon>Aphidini</taxon>
        <taxon>Aphis</taxon>
        <taxon>Aphis</taxon>
    </lineage>
</organism>
<keyword evidence="5" id="KW-1185">Reference proteome</keyword>
<evidence type="ECO:0000256" key="2">
    <source>
        <dbReference type="SAM" id="SignalP"/>
    </source>
</evidence>
<dbReference type="InterPro" id="IPR000072">
    <property type="entry name" value="PDGF/VEGF_dom"/>
</dbReference>
<dbReference type="PANTHER" id="PTHR21719">
    <property type="entry name" value="FI06402P-RELATED"/>
    <property type="match status" value="1"/>
</dbReference>
<evidence type="ECO:0000256" key="1">
    <source>
        <dbReference type="SAM" id="MobiDB-lite"/>
    </source>
</evidence>
<feature type="domain" description="Platelet-derived growth factor (PDGF) family profile" evidence="3">
    <location>
        <begin position="211"/>
        <end position="314"/>
    </location>
</feature>
<protein>
    <recommendedName>
        <fullName evidence="3">Platelet-derived growth factor (PDGF) family profile domain-containing protein</fullName>
    </recommendedName>
</protein>
<dbReference type="PANTHER" id="PTHR21719:SF1">
    <property type="entry name" value="FI06402P-RELATED"/>
    <property type="match status" value="1"/>
</dbReference>
<gene>
    <name evidence="4" type="ORF">APHIGO_LOCUS11021</name>
</gene>
<dbReference type="AlphaFoldDB" id="A0A9P0NQ55"/>
<evidence type="ECO:0000259" key="3">
    <source>
        <dbReference type="PROSITE" id="PS50278"/>
    </source>
</evidence>
<feature type="chain" id="PRO_5040369762" description="Platelet-derived growth factor (PDGF) family profile domain-containing protein" evidence="2">
    <location>
        <begin position="19"/>
        <end position="431"/>
    </location>
</feature>
<reference evidence="4" key="1">
    <citation type="submission" date="2022-02" db="EMBL/GenBank/DDBJ databases">
        <authorList>
            <person name="King R."/>
        </authorList>
    </citation>
    <scope>NUCLEOTIDE SEQUENCE</scope>
</reference>
<dbReference type="GO" id="GO:0035099">
    <property type="term" value="P:hemocyte migration"/>
    <property type="evidence" value="ECO:0007669"/>
    <property type="project" value="TreeGrafter"/>
</dbReference>
<feature type="region of interest" description="Disordered" evidence="1">
    <location>
        <begin position="55"/>
        <end position="131"/>
    </location>
</feature>